<evidence type="ECO:0000256" key="1">
    <source>
        <dbReference type="SAM" id="MobiDB-lite"/>
    </source>
</evidence>
<accession>R0LLL5</accession>
<sequence length="169" mass="18626">MGCFDSTARDKPVPGANQEQTGQGHSTALRRLQPASSDAARRARSSAADGAVINLIVTSTALNVRLAQEAHKRKLSAVTWALLLREQGKQTNKSQRYLRLEPADDKASPSSTAGLFASVFCHWGDMAWYNPPGDSIQLVLQWDTTVSYPLRKDNRITLVLQWDTTISYP</sequence>
<organism evidence="2 3">
    <name type="scientific">Anas platyrhynchos</name>
    <name type="common">Mallard</name>
    <name type="synonym">Anas boschas</name>
    <dbReference type="NCBI Taxonomy" id="8839"/>
    <lineage>
        <taxon>Eukaryota</taxon>
        <taxon>Metazoa</taxon>
        <taxon>Chordata</taxon>
        <taxon>Craniata</taxon>
        <taxon>Vertebrata</taxon>
        <taxon>Euteleostomi</taxon>
        <taxon>Archelosauria</taxon>
        <taxon>Archosauria</taxon>
        <taxon>Dinosauria</taxon>
        <taxon>Saurischia</taxon>
        <taxon>Theropoda</taxon>
        <taxon>Coelurosauria</taxon>
        <taxon>Aves</taxon>
        <taxon>Neognathae</taxon>
        <taxon>Galloanserae</taxon>
        <taxon>Anseriformes</taxon>
        <taxon>Anatidae</taxon>
        <taxon>Anatinae</taxon>
        <taxon>Anas</taxon>
    </lineage>
</organism>
<proteinExistence type="predicted"/>
<feature type="region of interest" description="Disordered" evidence="1">
    <location>
        <begin position="1"/>
        <end position="43"/>
    </location>
</feature>
<reference evidence="3" key="1">
    <citation type="journal article" date="2013" name="Nat. Genet.">
        <title>The duck genome and transcriptome provide insight into an avian influenza virus reservoir species.</title>
        <authorList>
            <person name="Huang Y."/>
            <person name="Li Y."/>
            <person name="Burt D.W."/>
            <person name="Chen H."/>
            <person name="Zhang Y."/>
            <person name="Qian W."/>
            <person name="Kim H."/>
            <person name="Gan S."/>
            <person name="Zhao Y."/>
            <person name="Li J."/>
            <person name="Yi K."/>
            <person name="Feng H."/>
            <person name="Zhu P."/>
            <person name="Li B."/>
            <person name="Liu Q."/>
            <person name="Fairley S."/>
            <person name="Magor K.E."/>
            <person name="Du Z."/>
            <person name="Hu X."/>
            <person name="Goodman L."/>
            <person name="Tafer H."/>
            <person name="Vignal A."/>
            <person name="Lee T."/>
            <person name="Kim K.W."/>
            <person name="Sheng Z."/>
            <person name="An Y."/>
            <person name="Searle S."/>
            <person name="Herrero J."/>
            <person name="Groenen M.A."/>
            <person name="Crooijmans R.P."/>
            <person name="Faraut T."/>
            <person name="Cai Q."/>
            <person name="Webster R.G."/>
            <person name="Aldridge J.R."/>
            <person name="Warren W.C."/>
            <person name="Bartschat S."/>
            <person name="Kehr S."/>
            <person name="Marz M."/>
            <person name="Stadler P.F."/>
            <person name="Smith J."/>
            <person name="Kraus R.H."/>
            <person name="Zhao Y."/>
            <person name="Ren L."/>
            <person name="Fei J."/>
            <person name="Morisson M."/>
            <person name="Kaiser P."/>
            <person name="Griffin D.K."/>
            <person name="Rao M."/>
            <person name="Pitel F."/>
            <person name="Wang J."/>
            <person name="Li N."/>
        </authorList>
    </citation>
    <scope>NUCLEOTIDE SEQUENCE [LARGE SCALE GENOMIC DNA]</scope>
</reference>
<dbReference type="EMBL" id="KB743107">
    <property type="protein sequence ID" value="EOB01293.1"/>
    <property type="molecule type" value="Genomic_DNA"/>
</dbReference>
<dbReference type="AlphaFoldDB" id="R0LLL5"/>
<name>R0LLL5_ANAPL</name>
<protein>
    <submittedName>
        <fullName evidence="2">Uncharacterized protein</fullName>
    </submittedName>
</protein>
<feature type="compositionally biased region" description="Polar residues" evidence="1">
    <location>
        <begin position="17"/>
        <end position="26"/>
    </location>
</feature>
<evidence type="ECO:0000313" key="2">
    <source>
        <dbReference type="EMBL" id="EOB01293.1"/>
    </source>
</evidence>
<keyword evidence="3" id="KW-1185">Reference proteome</keyword>
<evidence type="ECO:0000313" key="3">
    <source>
        <dbReference type="Proteomes" id="UP000296049"/>
    </source>
</evidence>
<gene>
    <name evidence="2" type="ORF">Anapl_14112</name>
</gene>
<dbReference type="Proteomes" id="UP000296049">
    <property type="component" value="Unassembled WGS sequence"/>
</dbReference>